<gene>
    <name evidence="1" type="ORF">H9L15_10390</name>
</gene>
<protein>
    <recommendedName>
        <fullName evidence="3">ABC transporter substrate-binding protein</fullName>
    </recommendedName>
</protein>
<dbReference type="RefSeq" id="WP_187714026.1">
    <property type="nucleotide sequence ID" value="NZ_CP060780.1"/>
</dbReference>
<name>A0ABX6SZ62_9SPHN</name>
<dbReference type="EMBL" id="CP060780">
    <property type="protein sequence ID" value="QNP42594.1"/>
    <property type="molecule type" value="Genomic_DNA"/>
</dbReference>
<evidence type="ECO:0000313" key="2">
    <source>
        <dbReference type="Proteomes" id="UP000516134"/>
    </source>
</evidence>
<sequence length="83" mass="8698">MAASALLAAVSVASLNLCTDEYLLLLAKPSEIASVSFLSQDPQESPLWKLAQGHHANRGSLEDVLAKRPAVVLSMGAVGGRVR</sequence>
<accession>A0ABX6SZ62</accession>
<proteinExistence type="predicted"/>
<keyword evidence="2" id="KW-1185">Reference proteome</keyword>
<evidence type="ECO:0008006" key="3">
    <source>
        <dbReference type="Google" id="ProtNLM"/>
    </source>
</evidence>
<reference evidence="1 2" key="1">
    <citation type="submission" date="2020-08" db="EMBL/GenBank/DDBJ databases">
        <title>Genome sequence of Sphingomonas daechungensis KACC 18115T.</title>
        <authorList>
            <person name="Hyun D.-W."/>
            <person name="Bae J.-W."/>
        </authorList>
    </citation>
    <scope>NUCLEOTIDE SEQUENCE [LARGE SCALE GENOMIC DNA]</scope>
    <source>
        <strain evidence="1 2">KACC 18115</strain>
    </source>
</reference>
<evidence type="ECO:0000313" key="1">
    <source>
        <dbReference type="EMBL" id="QNP42594.1"/>
    </source>
</evidence>
<organism evidence="1 2">
    <name type="scientific">Sphingomonas daechungensis</name>
    <dbReference type="NCBI Taxonomy" id="1176646"/>
    <lineage>
        <taxon>Bacteria</taxon>
        <taxon>Pseudomonadati</taxon>
        <taxon>Pseudomonadota</taxon>
        <taxon>Alphaproteobacteria</taxon>
        <taxon>Sphingomonadales</taxon>
        <taxon>Sphingomonadaceae</taxon>
        <taxon>Sphingomonas</taxon>
    </lineage>
</organism>
<dbReference type="Proteomes" id="UP000516134">
    <property type="component" value="Chromosome"/>
</dbReference>